<protein>
    <submittedName>
        <fullName evidence="1">Uncharacterized protein</fullName>
    </submittedName>
</protein>
<dbReference type="Pfam" id="PF19760">
    <property type="entry name" value="DUF6247"/>
    <property type="match status" value="1"/>
</dbReference>
<dbReference type="EMBL" id="CP056041">
    <property type="protein sequence ID" value="QKZ24779.1"/>
    <property type="molecule type" value="Genomic_DNA"/>
</dbReference>
<proteinExistence type="predicted"/>
<name>A0A7H8TMM5_STRCX</name>
<evidence type="ECO:0000313" key="1">
    <source>
        <dbReference type="EMBL" id="QKZ24779.1"/>
    </source>
</evidence>
<dbReference type="Proteomes" id="UP000509418">
    <property type="component" value="Chromosome"/>
</dbReference>
<organism evidence="1 2">
    <name type="scientific">Streptomyces chartreusis</name>
    <dbReference type="NCBI Taxonomy" id="1969"/>
    <lineage>
        <taxon>Bacteria</taxon>
        <taxon>Bacillati</taxon>
        <taxon>Actinomycetota</taxon>
        <taxon>Actinomycetes</taxon>
        <taxon>Kitasatosporales</taxon>
        <taxon>Streptomycetaceae</taxon>
        <taxon>Streptomyces</taxon>
    </lineage>
</organism>
<keyword evidence="2" id="KW-1185">Reference proteome</keyword>
<dbReference type="InterPro" id="IPR046214">
    <property type="entry name" value="DUF6247"/>
</dbReference>
<gene>
    <name evidence="1" type="ORF">HUT05_15400</name>
</gene>
<accession>A0A7H8TMM5</accession>
<dbReference type="RefSeq" id="WP_176579170.1">
    <property type="nucleotide sequence ID" value="NZ_CP056041.1"/>
</dbReference>
<sequence length="101" mass="11146">MSAQPDHAPVTPYAPAPGAPAELLAQLRADRRADTWVPAFEREWAAALEESRRTFSLGGLYKVVQDWQGRLASAPAVDAFVASGYDDSEFIDMAELRGRRR</sequence>
<dbReference type="AlphaFoldDB" id="A0A7H8TMM5"/>
<evidence type="ECO:0000313" key="2">
    <source>
        <dbReference type="Proteomes" id="UP000509418"/>
    </source>
</evidence>
<reference evidence="1 2" key="1">
    <citation type="submission" date="2020-06" db="EMBL/GenBank/DDBJ databases">
        <title>Genome mining for natural products.</title>
        <authorList>
            <person name="Zhang B."/>
            <person name="Shi J."/>
            <person name="Ge H."/>
        </authorList>
    </citation>
    <scope>NUCLEOTIDE SEQUENCE [LARGE SCALE GENOMIC DNA]</scope>
    <source>
        <strain evidence="1 2">NA02069</strain>
    </source>
</reference>